<dbReference type="Pfam" id="PF04347">
    <property type="entry name" value="FliO"/>
    <property type="match status" value="1"/>
</dbReference>
<keyword evidence="8" id="KW-0282">Flagellum</keyword>
<evidence type="ECO:0000256" key="5">
    <source>
        <dbReference type="ARBA" id="ARBA00023143"/>
    </source>
</evidence>
<gene>
    <name evidence="8" type="ORF">DFO68_101315</name>
</gene>
<comment type="similarity">
    <text evidence="6 7">Belongs to the FliO/MopB family.</text>
</comment>
<dbReference type="GO" id="GO:0044781">
    <property type="term" value="P:bacterial-type flagellum organization"/>
    <property type="evidence" value="ECO:0007669"/>
    <property type="project" value="UniProtKB-UniRule"/>
</dbReference>
<keyword evidence="3 7" id="KW-1133">Transmembrane helix</keyword>
<feature type="transmembrane region" description="Helical" evidence="7">
    <location>
        <begin position="33"/>
        <end position="50"/>
    </location>
</feature>
<keyword evidence="8" id="KW-0969">Cilium</keyword>
<reference evidence="8 9" key="1">
    <citation type="submission" date="2019-03" db="EMBL/GenBank/DDBJ databases">
        <title>Freshwater and sediment microbial communities from various areas in North America, analyzing microbe dynamics in response to fracking.</title>
        <authorList>
            <person name="Lamendella R."/>
        </authorList>
    </citation>
    <scope>NUCLEOTIDE SEQUENCE [LARGE SCALE GENOMIC DNA]</scope>
    <source>
        <strain evidence="8 9">1_TX</strain>
    </source>
</reference>
<dbReference type="GO" id="GO:0009425">
    <property type="term" value="C:bacterial-type flagellum basal body"/>
    <property type="evidence" value="ECO:0007669"/>
    <property type="project" value="UniProtKB-SubCell"/>
</dbReference>
<name>A0A4R6I5L1_9GAMM</name>
<proteinExistence type="inferred from homology"/>
<keyword evidence="2 7" id="KW-0812">Transmembrane</keyword>
<dbReference type="PANTHER" id="PTHR38766:SF1">
    <property type="entry name" value="FLAGELLAR PROTEIN FLIO"/>
    <property type="match status" value="1"/>
</dbReference>
<keyword evidence="4 7" id="KW-0472">Membrane</keyword>
<dbReference type="InterPro" id="IPR052205">
    <property type="entry name" value="FliO/MopB"/>
</dbReference>
<dbReference type="PANTHER" id="PTHR38766">
    <property type="entry name" value="FLAGELLAR PROTEIN FLIO"/>
    <property type="match status" value="1"/>
</dbReference>
<dbReference type="OrthoDB" id="6897726at2"/>
<evidence type="ECO:0000256" key="3">
    <source>
        <dbReference type="ARBA" id="ARBA00022989"/>
    </source>
</evidence>
<evidence type="ECO:0000256" key="4">
    <source>
        <dbReference type="ARBA" id="ARBA00023136"/>
    </source>
</evidence>
<evidence type="ECO:0000313" key="9">
    <source>
        <dbReference type="Proteomes" id="UP000295150"/>
    </source>
</evidence>
<keyword evidence="1 7" id="KW-1003">Cell membrane</keyword>
<evidence type="ECO:0000256" key="6">
    <source>
        <dbReference type="ARBA" id="ARBA00037937"/>
    </source>
</evidence>
<organism evidence="8 9">
    <name type="scientific">Halomonas ventosae</name>
    <dbReference type="NCBI Taxonomy" id="229007"/>
    <lineage>
        <taxon>Bacteria</taxon>
        <taxon>Pseudomonadati</taxon>
        <taxon>Pseudomonadota</taxon>
        <taxon>Gammaproteobacteria</taxon>
        <taxon>Oceanospirillales</taxon>
        <taxon>Halomonadaceae</taxon>
        <taxon>Halomonas</taxon>
    </lineage>
</organism>
<comment type="caution">
    <text evidence="8">The sequence shown here is derived from an EMBL/GenBank/DDBJ whole genome shotgun (WGS) entry which is preliminary data.</text>
</comment>
<comment type="subcellular location">
    <subcellularLocation>
        <location evidence="7">Cell membrane</location>
    </subcellularLocation>
    <subcellularLocation>
        <location evidence="7">Bacterial flagellum basal body</location>
    </subcellularLocation>
</comment>
<evidence type="ECO:0000256" key="7">
    <source>
        <dbReference type="RuleBase" id="RU362064"/>
    </source>
</evidence>
<dbReference type="AlphaFoldDB" id="A0A4R6I5L1"/>
<dbReference type="EMBL" id="SNWH01000001">
    <property type="protein sequence ID" value="TDO16784.1"/>
    <property type="molecule type" value="Genomic_DNA"/>
</dbReference>
<dbReference type="RefSeq" id="WP_133481373.1">
    <property type="nucleotide sequence ID" value="NZ_SNWH01000001.1"/>
</dbReference>
<dbReference type="InterPro" id="IPR022781">
    <property type="entry name" value="Flagellar_biosynth_FliO"/>
</dbReference>
<sequence length="146" mass="15155">MSAATPEQSQAGLDAAVNGGEALIGLATLGKTAAALGLILVIIFVAAAILRRWGLPHQRPGRHLRVVGSTAVGAKERVVIVELEHTWLVLGVGAGQVNKLHEMPAPEEPIATKSSGGPGFDEGDSFAARFAKALRHNVGISQRGKQ</sequence>
<dbReference type="GO" id="GO:0005886">
    <property type="term" value="C:plasma membrane"/>
    <property type="evidence" value="ECO:0007669"/>
    <property type="project" value="UniProtKB-SubCell"/>
</dbReference>
<dbReference type="NCBIfam" id="TIGR03500">
    <property type="entry name" value="FliO_TIGR"/>
    <property type="match status" value="1"/>
</dbReference>
<keyword evidence="9" id="KW-1185">Reference proteome</keyword>
<evidence type="ECO:0000256" key="1">
    <source>
        <dbReference type="ARBA" id="ARBA00022475"/>
    </source>
</evidence>
<keyword evidence="5 7" id="KW-0975">Bacterial flagellum</keyword>
<accession>A0A4R6I5L1</accession>
<protein>
    <recommendedName>
        <fullName evidence="7">Flagellar protein</fullName>
    </recommendedName>
</protein>
<evidence type="ECO:0000313" key="8">
    <source>
        <dbReference type="EMBL" id="TDO16784.1"/>
    </source>
</evidence>
<evidence type="ECO:0000256" key="2">
    <source>
        <dbReference type="ARBA" id="ARBA00022692"/>
    </source>
</evidence>
<dbReference type="Proteomes" id="UP000295150">
    <property type="component" value="Unassembled WGS sequence"/>
</dbReference>
<keyword evidence="8" id="KW-0966">Cell projection</keyword>